<dbReference type="Gene3D" id="6.10.250.3170">
    <property type="match status" value="1"/>
</dbReference>
<proteinExistence type="predicted"/>
<feature type="compositionally biased region" description="Polar residues" evidence="2">
    <location>
        <begin position="892"/>
        <end position="902"/>
    </location>
</feature>
<feature type="region of interest" description="Disordered" evidence="2">
    <location>
        <begin position="225"/>
        <end position="253"/>
    </location>
</feature>
<dbReference type="Proteomes" id="UP000504640">
    <property type="component" value="Unplaced"/>
</dbReference>
<keyword evidence="4" id="KW-1185">Reference proteome</keyword>
<dbReference type="GO" id="GO:0044545">
    <property type="term" value="C:NSL complex"/>
    <property type="evidence" value="ECO:0007669"/>
    <property type="project" value="TreeGrafter"/>
</dbReference>
<evidence type="ECO:0000313" key="5">
    <source>
        <dbReference type="RefSeq" id="XP_032121874.1"/>
    </source>
</evidence>
<dbReference type="CTD" id="284058"/>
<feature type="region of interest" description="Disordered" evidence="2">
    <location>
        <begin position="995"/>
        <end position="1042"/>
    </location>
</feature>
<feature type="region of interest" description="Disordered" evidence="2">
    <location>
        <begin position="399"/>
        <end position="425"/>
    </location>
</feature>
<dbReference type="PANTHER" id="PTHR22443:SF14">
    <property type="entry name" value="KAT8 REGULATORY NSL COMPLEX SUBUNIT 1"/>
    <property type="match status" value="1"/>
</dbReference>
<feature type="region of interest" description="Disordered" evidence="2">
    <location>
        <begin position="691"/>
        <end position="722"/>
    </location>
</feature>
<feature type="compositionally biased region" description="Basic and acidic residues" evidence="2">
    <location>
        <begin position="945"/>
        <end position="956"/>
    </location>
</feature>
<evidence type="ECO:0000256" key="1">
    <source>
        <dbReference type="SAM" id="Coils"/>
    </source>
</evidence>
<gene>
    <name evidence="5" type="primary">KANSL1</name>
</gene>
<dbReference type="InterPro" id="IPR026180">
    <property type="entry name" value="NSL1"/>
</dbReference>
<organism evidence="4 5">
    <name type="scientific">Sapajus apella</name>
    <name type="common">Brown-capped capuchin</name>
    <name type="synonym">Cebus apella</name>
    <dbReference type="NCBI Taxonomy" id="9515"/>
    <lineage>
        <taxon>Eukaryota</taxon>
        <taxon>Metazoa</taxon>
        <taxon>Chordata</taxon>
        <taxon>Craniata</taxon>
        <taxon>Vertebrata</taxon>
        <taxon>Euteleostomi</taxon>
        <taxon>Mammalia</taxon>
        <taxon>Eutheria</taxon>
        <taxon>Euarchontoglires</taxon>
        <taxon>Primates</taxon>
        <taxon>Haplorrhini</taxon>
        <taxon>Platyrrhini</taxon>
        <taxon>Cebidae</taxon>
        <taxon>Cebinae</taxon>
        <taxon>Sapajus</taxon>
    </lineage>
</organism>
<dbReference type="PROSITE" id="PS52052">
    <property type="entry name" value="PEHE"/>
    <property type="match status" value="1"/>
</dbReference>
<keyword evidence="1" id="KW-0175">Coiled coil</keyword>
<feature type="region of interest" description="Disordered" evidence="2">
    <location>
        <begin position="875"/>
        <end position="971"/>
    </location>
</feature>
<reference evidence="5" key="1">
    <citation type="submission" date="2025-08" db="UniProtKB">
        <authorList>
            <consortium name="RefSeq"/>
        </authorList>
    </citation>
    <scope>IDENTIFICATION</scope>
    <source>
        <tissue evidence="5">Blood</tissue>
    </source>
</reference>
<dbReference type="GeneID" id="116541645"/>
<feature type="region of interest" description="Disordered" evidence="2">
    <location>
        <begin position="746"/>
        <end position="794"/>
    </location>
</feature>
<protein>
    <submittedName>
        <fullName evidence="5">KAT8 regulatory NSL complex subunit 1 isoform X3</fullName>
    </submittedName>
</protein>
<accession>A0A6J3GW00</accession>
<feature type="domain" description="PEHE" evidence="3">
    <location>
        <begin position="821"/>
        <end position="972"/>
    </location>
</feature>
<dbReference type="AlphaFoldDB" id="A0A6J3GW00"/>
<feature type="coiled-coil region" evidence="1">
    <location>
        <begin position="284"/>
        <end position="311"/>
    </location>
</feature>
<evidence type="ECO:0000313" key="4">
    <source>
        <dbReference type="Proteomes" id="UP000504640"/>
    </source>
</evidence>
<dbReference type="SMART" id="SM01300">
    <property type="entry name" value="PEHE"/>
    <property type="match status" value="1"/>
</dbReference>
<feature type="compositionally biased region" description="Basic residues" evidence="2">
    <location>
        <begin position="699"/>
        <end position="709"/>
    </location>
</feature>
<dbReference type="InterPro" id="IPR029332">
    <property type="entry name" value="PEHE_dom"/>
</dbReference>
<dbReference type="RefSeq" id="XP_032121874.1">
    <property type="nucleotide sequence ID" value="XM_032265983.1"/>
</dbReference>
<sequence>MAAMAPALTDAAAEAHHIRFKLAPPSSTLSPGSAENNGNANILIAANGTKRKAIAAEDPSLDFRNNPTKEDLGKLQPLVASYLCSDVTSVPSKESLKLQGVFSKQTVLKSHPLLSQSYELRAELLGRQPVLEFSLENLRTMNTSGQTALPQAPVNGLAKKLTKSSTHSDHDNSTSLNGGKRALTSSALQGGEVGGSESGDLKGGMTNCTLPHRSLDVEHTTLYSNNSTANKSSVNSMEQPALQGSSRLSPGIDSSSNLGGVKLEGKKSPLSSILFSALDSDTRITALLRRQADIESRARRLQKRLQVVQAKQVERHIQHQLGGFLEKTLSKLPNLESLRPRSQLMLTRKAEAALKKAASETTTSEGLSNFLKSDSISEELERFTASGIANLRCSEQAFDSDVTDSSSGGESDIEEEELTRADPEQRHVPLRRRSEWRWAADRAAIVSRWNWLQAHVSDLEYRIRQQTDIYKQIRANKGLIVLGEAPPPEHATDLFLPLSSEVKTDHGTDKLIESVSQPLENLGAPIIGHISESLSTKSCGALRPVNGVINNLQPVLADHISGDSSDPEEQLHKKQRLNLISSSSDGTCVAARTRPVLSCKKRRLVRPNSIVPLSKKVHRNSTIRSGCDVNPSCALCGSGSINTMPPEIHYEAPLLERLSQLDSCVHPVLAFPDDVPTSLHFQSMLKSQWQNKPFDKIKPPKKLSLKHRSPMPSSLPDPARKDRHKLVSSFLTTAMLKHHTDMSSSSYLAATHHPPHSPLVRQLSTSSDSPAPASSSSQVTASTSQQPVRRRRGESSFDINNIVIPMSVAATTRVEKLQYKEILTPSWREVDLQSLKGSPDEENEEIEDLSDAAFAALHAKCEEMERARWLWTTSVPPQRRGSRSYRSSDGRTTPQLGSANPSTPQPASPDVSSSHSLSEYVHGQSPRSPISPELHSAPLTPMARDTPRHLASEDTRCSTPELGLDEQSVQPWERRTFPLAHSPQAECEDQLDAQERAARCTRRTSGSKTGRETEAAPTSPPTVPLKSRHLAVAGTAQRPTHR</sequence>
<feature type="compositionally biased region" description="Low complexity" evidence="2">
    <location>
        <begin position="764"/>
        <end position="787"/>
    </location>
</feature>
<dbReference type="Pfam" id="PF15275">
    <property type="entry name" value="PEHE"/>
    <property type="match status" value="1"/>
</dbReference>
<feature type="region of interest" description="Disordered" evidence="2">
    <location>
        <begin position="145"/>
        <end position="203"/>
    </location>
</feature>
<dbReference type="GO" id="GO:0035035">
    <property type="term" value="F:histone acetyltransferase binding"/>
    <property type="evidence" value="ECO:0007669"/>
    <property type="project" value="TreeGrafter"/>
</dbReference>
<name>A0A6J3GW00_SAPAP</name>
<evidence type="ECO:0000259" key="3">
    <source>
        <dbReference type="PROSITE" id="PS52052"/>
    </source>
</evidence>
<dbReference type="PANTHER" id="PTHR22443">
    <property type="entry name" value="NON-SPECIFIC LETHAL 1, ISOFORM M"/>
    <property type="match status" value="1"/>
</dbReference>
<evidence type="ECO:0000256" key="2">
    <source>
        <dbReference type="SAM" id="MobiDB-lite"/>
    </source>
</evidence>